<name>A0A1H3M9V2_9FIRM</name>
<keyword evidence="2 5" id="KW-0812">Transmembrane</keyword>
<feature type="domain" description="GYF" evidence="7">
    <location>
        <begin position="5"/>
        <end position="54"/>
    </location>
</feature>
<evidence type="ECO:0000256" key="3">
    <source>
        <dbReference type="ARBA" id="ARBA00022989"/>
    </source>
</evidence>
<feature type="transmembrane region" description="Helical" evidence="5">
    <location>
        <begin position="105"/>
        <end position="127"/>
    </location>
</feature>
<evidence type="ECO:0000313" key="8">
    <source>
        <dbReference type="EMBL" id="SDY73363.1"/>
    </source>
</evidence>
<keyword evidence="9" id="KW-1185">Reference proteome</keyword>
<proteinExistence type="predicted"/>
<dbReference type="Proteomes" id="UP000199230">
    <property type="component" value="Unassembled WGS sequence"/>
</dbReference>
<dbReference type="InterPro" id="IPR035445">
    <property type="entry name" value="GYF-like_dom_sf"/>
</dbReference>
<evidence type="ECO:0000313" key="9">
    <source>
        <dbReference type="Proteomes" id="UP000199230"/>
    </source>
</evidence>
<evidence type="ECO:0000259" key="7">
    <source>
        <dbReference type="Pfam" id="PF14237"/>
    </source>
</evidence>
<evidence type="ECO:0000256" key="5">
    <source>
        <dbReference type="SAM" id="Phobius"/>
    </source>
</evidence>
<dbReference type="InterPro" id="IPR010432">
    <property type="entry name" value="RDD"/>
</dbReference>
<keyword evidence="4 5" id="KW-0472">Membrane</keyword>
<gene>
    <name evidence="8" type="ORF">SAMN05192546_10450</name>
</gene>
<accession>A0A1H3M9V2</accession>
<evidence type="ECO:0000259" key="6">
    <source>
        <dbReference type="Pfam" id="PF06271"/>
    </source>
</evidence>
<organism evidence="8 9">
    <name type="scientific">Tindallia californiensis</name>
    <dbReference type="NCBI Taxonomy" id="159292"/>
    <lineage>
        <taxon>Bacteria</taxon>
        <taxon>Bacillati</taxon>
        <taxon>Bacillota</taxon>
        <taxon>Clostridia</taxon>
        <taxon>Peptostreptococcales</taxon>
        <taxon>Tindalliaceae</taxon>
        <taxon>Tindallia</taxon>
    </lineage>
</organism>
<reference evidence="8 9" key="1">
    <citation type="submission" date="2016-10" db="EMBL/GenBank/DDBJ databases">
        <authorList>
            <person name="de Groot N.N."/>
        </authorList>
    </citation>
    <scope>NUCLEOTIDE SEQUENCE [LARGE SCALE GENOMIC DNA]</scope>
    <source>
        <strain evidence="8 9">APO</strain>
    </source>
</reference>
<comment type="subcellular location">
    <subcellularLocation>
        <location evidence="1">Membrane</location>
        <topology evidence="1">Multi-pass membrane protein</topology>
    </subcellularLocation>
</comment>
<dbReference type="PANTHER" id="PTHR38480">
    <property type="entry name" value="SLR0254 PROTEIN"/>
    <property type="match status" value="1"/>
</dbReference>
<protein>
    <submittedName>
        <fullName evidence="8">Uncharacterized membrane protein YckC, RDD family</fullName>
    </submittedName>
</protein>
<evidence type="ECO:0000256" key="2">
    <source>
        <dbReference type="ARBA" id="ARBA00022692"/>
    </source>
</evidence>
<dbReference type="InterPro" id="IPR025640">
    <property type="entry name" value="GYF_2"/>
</dbReference>
<evidence type="ECO:0000256" key="4">
    <source>
        <dbReference type="ARBA" id="ARBA00023136"/>
    </source>
</evidence>
<sequence length="235" mass="25876">MSMQWYLAKKGQQYGPYTWEQMIQFAGEGRISPEDYVRHHQMNEWKPAAEITGLIHCQTSPIPPPASVGAASLGVRQPNVPVENSCVKGIRIAGALEYVGLGPRIIAQLIDGIIFMVAGGILMYMSYQRMITSYQAGIHPTFPWTAYFFLSVGSILYYVLMEGLAGATLGKMAMGIQVRKVDGSPCGLSASIVRNLLRIIDALPVFYLLGIILVINSPRKQRLGDRVADTVVTRK</sequence>
<dbReference type="SUPFAM" id="SSF55277">
    <property type="entry name" value="GYF domain"/>
    <property type="match status" value="1"/>
</dbReference>
<dbReference type="STRING" id="159292.SAMN05192546_10450"/>
<dbReference type="Pfam" id="PF14237">
    <property type="entry name" value="GYF_2"/>
    <property type="match status" value="1"/>
</dbReference>
<dbReference type="GO" id="GO:0016020">
    <property type="term" value="C:membrane"/>
    <property type="evidence" value="ECO:0007669"/>
    <property type="project" value="UniProtKB-SubCell"/>
</dbReference>
<dbReference type="AlphaFoldDB" id="A0A1H3M9V2"/>
<dbReference type="RefSeq" id="WP_093312445.1">
    <property type="nucleotide sequence ID" value="NZ_FNPV01000004.1"/>
</dbReference>
<keyword evidence="3 5" id="KW-1133">Transmembrane helix</keyword>
<evidence type="ECO:0000256" key="1">
    <source>
        <dbReference type="ARBA" id="ARBA00004141"/>
    </source>
</evidence>
<dbReference type="EMBL" id="FNPV01000004">
    <property type="protein sequence ID" value="SDY73363.1"/>
    <property type="molecule type" value="Genomic_DNA"/>
</dbReference>
<dbReference type="Pfam" id="PF06271">
    <property type="entry name" value="RDD"/>
    <property type="match status" value="1"/>
</dbReference>
<dbReference type="PANTHER" id="PTHR38480:SF1">
    <property type="entry name" value="SLR0254 PROTEIN"/>
    <property type="match status" value="1"/>
</dbReference>
<feature type="domain" description="RDD" evidence="6">
    <location>
        <begin position="98"/>
        <end position="228"/>
    </location>
</feature>
<feature type="transmembrane region" description="Helical" evidence="5">
    <location>
        <begin position="196"/>
        <end position="215"/>
    </location>
</feature>
<dbReference type="OrthoDB" id="9787732at2"/>
<feature type="transmembrane region" description="Helical" evidence="5">
    <location>
        <begin position="147"/>
        <end position="170"/>
    </location>
</feature>